<feature type="region of interest" description="Disordered" evidence="2">
    <location>
        <begin position="267"/>
        <end position="307"/>
    </location>
</feature>
<dbReference type="GO" id="GO:0008360">
    <property type="term" value="P:regulation of cell shape"/>
    <property type="evidence" value="ECO:0007669"/>
    <property type="project" value="UniProtKB-UniRule"/>
</dbReference>
<evidence type="ECO:0000256" key="3">
    <source>
        <dbReference type="SAM" id="Phobius"/>
    </source>
</evidence>
<dbReference type="InterPro" id="IPR005490">
    <property type="entry name" value="LD_TPept_cat_dom"/>
</dbReference>
<evidence type="ECO:0000259" key="4">
    <source>
        <dbReference type="PROSITE" id="PS52029"/>
    </source>
</evidence>
<keyword evidence="1" id="KW-0133">Cell shape</keyword>
<feature type="domain" description="L,D-TPase catalytic" evidence="4">
    <location>
        <begin position="110"/>
        <end position="250"/>
    </location>
</feature>
<dbReference type="AlphaFoldDB" id="A0A934TVP8"/>
<dbReference type="GO" id="GO:0016740">
    <property type="term" value="F:transferase activity"/>
    <property type="evidence" value="ECO:0007669"/>
    <property type="project" value="InterPro"/>
</dbReference>
<comment type="pathway">
    <text evidence="1">Cell wall biogenesis; peptidoglycan biosynthesis.</text>
</comment>
<organism evidence="5 6">
    <name type="scientific">Ramlibacter ginsenosidimutans</name>
    <dbReference type="NCBI Taxonomy" id="502333"/>
    <lineage>
        <taxon>Bacteria</taxon>
        <taxon>Pseudomonadati</taxon>
        <taxon>Pseudomonadota</taxon>
        <taxon>Betaproteobacteria</taxon>
        <taxon>Burkholderiales</taxon>
        <taxon>Comamonadaceae</taxon>
        <taxon>Ramlibacter</taxon>
    </lineage>
</organism>
<feature type="transmembrane region" description="Helical" evidence="3">
    <location>
        <begin position="21"/>
        <end position="40"/>
    </location>
</feature>
<comment type="caution">
    <text evidence="5">The sequence shown here is derived from an EMBL/GenBank/DDBJ whole genome shotgun (WGS) entry which is preliminary data.</text>
</comment>
<name>A0A934TVP8_9BURK</name>
<evidence type="ECO:0000256" key="2">
    <source>
        <dbReference type="SAM" id="MobiDB-lite"/>
    </source>
</evidence>
<dbReference type="RefSeq" id="WP_201175712.1">
    <property type="nucleotide sequence ID" value="NZ_JAEPWM010000010.1"/>
</dbReference>
<sequence>MSSTMPPDLQARPPKSEFLRSLAQGVVIGAIALAIAIPWMRAHPLHQTPEVSAPAAAPEVSAPVRPAVPVPPTHPAAPHRLADFRGVHVSAAVREVANWSFYTGDNHGHSVVILDKKAAMVYALDPSGRLVSSAPVLLGLAVGDDAEPGIGDKPLSQIRDDEKTTPAGRFVAEPGENTQGEDIVWIDYDLALAMHRVIKGTPAEQRARRLASPDPNQRRISFGCINLPPAFYDHVLSPAVKKTGAIVYILPEIKTTRQVFGSWDVTQPGAHPPAGTGVRTAAASARGKPARAYRENPAAAGSAATAQ</sequence>
<evidence type="ECO:0000313" key="5">
    <source>
        <dbReference type="EMBL" id="MBK6008429.1"/>
    </source>
</evidence>
<evidence type="ECO:0000313" key="6">
    <source>
        <dbReference type="Proteomes" id="UP000630528"/>
    </source>
</evidence>
<feature type="active site" description="Nucleophile" evidence="1">
    <location>
        <position position="224"/>
    </location>
</feature>
<proteinExistence type="predicted"/>
<dbReference type="PROSITE" id="PS52029">
    <property type="entry name" value="LD_TPASE"/>
    <property type="match status" value="1"/>
</dbReference>
<keyword evidence="1" id="KW-0961">Cell wall biogenesis/degradation</keyword>
<dbReference type="GO" id="GO:0071555">
    <property type="term" value="P:cell wall organization"/>
    <property type="evidence" value="ECO:0007669"/>
    <property type="project" value="UniProtKB-UniRule"/>
</dbReference>
<dbReference type="Proteomes" id="UP000630528">
    <property type="component" value="Unassembled WGS sequence"/>
</dbReference>
<reference evidence="5" key="2">
    <citation type="submission" date="2021-01" db="EMBL/GenBank/DDBJ databases">
        <authorList>
            <person name="Kang M."/>
        </authorList>
    </citation>
    <scope>NUCLEOTIDE SEQUENCE</scope>
    <source>
        <strain evidence="5">KACC 17527</strain>
    </source>
</reference>
<accession>A0A934TVP8</accession>
<dbReference type="EMBL" id="JAEPWM010000010">
    <property type="protein sequence ID" value="MBK6008429.1"/>
    <property type="molecule type" value="Genomic_DNA"/>
</dbReference>
<keyword evidence="6" id="KW-1185">Reference proteome</keyword>
<reference evidence="5" key="1">
    <citation type="journal article" date="2012" name="J. Microbiol. Biotechnol.">
        <title>Ramlibacter ginsenosidimutans sp. nov., with ginsenoside-converting activity.</title>
        <authorList>
            <person name="Wang L."/>
            <person name="An D.S."/>
            <person name="Kim S.G."/>
            <person name="Jin F.X."/>
            <person name="Kim S.C."/>
            <person name="Lee S.T."/>
            <person name="Im W.T."/>
        </authorList>
    </citation>
    <scope>NUCLEOTIDE SEQUENCE</scope>
    <source>
        <strain evidence="5">KACC 17527</strain>
    </source>
</reference>
<gene>
    <name evidence="5" type="ORF">JJB11_20165</name>
</gene>
<keyword evidence="3" id="KW-0472">Membrane</keyword>
<keyword evidence="3" id="KW-1133">Transmembrane helix</keyword>
<evidence type="ECO:0000256" key="1">
    <source>
        <dbReference type="PROSITE-ProRule" id="PRU01373"/>
    </source>
</evidence>
<dbReference type="GO" id="GO:0009252">
    <property type="term" value="P:peptidoglycan biosynthetic process"/>
    <property type="evidence" value="ECO:0007669"/>
    <property type="project" value="UniProtKB-KW"/>
</dbReference>
<protein>
    <recommendedName>
        <fullName evidence="4">L,D-TPase catalytic domain-containing protein</fullName>
    </recommendedName>
</protein>
<keyword evidence="1" id="KW-0573">Peptidoglycan synthesis</keyword>
<keyword evidence="3" id="KW-0812">Transmembrane</keyword>
<feature type="active site" description="Proton donor/acceptor" evidence="1">
    <location>
        <position position="195"/>
    </location>
</feature>